<evidence type="ECO:0000256" key="1">
    <source>
        <dbReference type="SAM" id="Phobius"/>
    </source>
</evidence>
<feature type="transmembrane region" description="Helical" evidence="1">
    <location>
        <begin position="6"/>
        <end position="31"/>
    </location>
</feature>
<evidence type="ECO:0000313" key="3">
    <source>
        <dbReference type="Proteomes" id="UP000186336"/>
    </source>
</evidence>
<keyword evidence="1" id="KW-0472">Membrane</keyword>
<protein>
    <submittedName>
        <fullName evidence="2">Uncharacterized protein</fullName>
    </submittedName>
</protein>
<dbReference type="STRING" id="299262.BWR18_13130"/>
<accession>A0A1P8MWR0</accession>
<keyword evidence="3" id="KW-1185">Reference proteome</keyword>
<evidence type="ECO:0000313" key="2">
    <source>
        <dbReference type="EMBL" id="APX12515.1"/>
    </source>
</evidence>
<reference evidence="2 3" key="1">
    <citation type="submission" date="2017-01" db="EMBL/GenBank/DDBJ databases">
        <title>Complete genome of Tateyamaria omphalii DOK1-4 isolated from seawater in Dokdo.</title>
        <authorList>
            <person name="Kim J.H."/>
            <person name="Chi W.-J."/>
        </authorList>
    </citation>
    <scope>NUCLEOTIDE SEQUENCE [LARGE SCALE GENOMIC DNA]</scope>
    <source>
        <strain evidence="2 3">DOK1-4</strain>
    </source>
</reference>
<dbReference type="AlphaFoldDB" id="A0A1P8MWR0"/>
<dbReference type="Proteomes" id="UP000186336">
    <property type="component" value="Chromosome"/>
</dbReference>
<name>A0A1P8MWR0_9RHOB</name>
<keyword evidence="1" id="KW-0812">Transmembrane</keyword>
<sequence length="65" mass="7088">MPVFYLGLVIGFLVMLFLNRGSFIDTIMDLIGRRASKYPGTKFCLSALVSGGTLAAFILLHCEST</sequence>
<gene>
    <name evidence="2" type="ORF">BWR18_13130</name>
</gene>
<dbReference type="KEGG" id="tom:BWR18_13130"/>
<proteinExistence type="predicted"/>
<feature type="transmembrane region" description="Helical" evidence="1">
    <location>
        <begin position="43"/>
        <end position="60"/>
    </location>
</feature>
<organism evidence="2 3">
    <name type="scientific">Tateyamaria omphalii</name>
    <dbReference type="NCBI Taxonomy" id="299262"/>
    <lineage>
        <taxon>Bacteria</taxon>
        <taxon>Pseudomonadati</taxon>
        <taxon>Pseudomonadota</taxon>
        <taxon>Alphaproteobacteria</taxon>
        <taxon>Rhodobacterales</taxon>
        <taxon>Roseobacteraceae</taxon>
        <taxon>Tateyamaria</taxon>
    </lineage>
</organism>
<keyword evidence="1" id="KW-1133">Transmembrane helix</keyword>
<dbReference type="EMBL" id="CP019312">
    <property type="protein sequence ID" value="APX12515.1"/>
    <property type="molecule type" value="Genomic_DNA"/>
</dbReference>